<dbReference type="InterPro" id="IPR002293">
    <property type="entry name" value="AA/rel_permease1"/>
</dbReference>
<evidence type="ECO:0000256" key="1">
    <source>
        <dbReference type="ARBA" id="ARBA00004141"/>
    </source>
</evidence>
<reference evidence="7" key="2">
    <citation type="journal article" date="2023" name="IMA Fungus">
        <title>Comparative genomic study of the Penicillium genus elucidates a diverse pangenome and 15 lateral gene transfer events.</title>
        <authorList>
            <person name="Petersen C."/>
            <person name="Sorensen T."/>
            <person name="Nielsen M.R."/>
            <person name="Sondergaard T.E."/>
            <person name="Sorensen J.L."/>
            <person name="Fitzpatrick D.A."/>
            <person name="Frisvad J.C."/>
            <person name="Nielsen K.L."/>
        </authorList>
    </citation>
    <scope>NUCLEOTIDE SEQUENCE</scope>
    <source>
        <strain evidence="7">IBT 15544</strain>
    </source>
</reference>
<comment type="caution">
    <text evidence="7">The sequence shown here is derived from an EMBL/GenBank/DDBJ whole genome shotgun (WGS) entry which is preliminary data.</text>
</comment>
<feature type="transmembrane region" description="Helical" evidence="6">
    <location>
        <begin position="463"/>
        <end position="484"/>
    </location>
</feature>
<dbReference type="Pfam" id="PF13520">
    <property type="entry name" value="AA_permease_2"/>
    <property type="match status" value="1"/>
</dbReference>
<evidence type="ECO:0000256" key="2">
    <source>
        <dbReference type="ARBA" id="ARBA00022448"/>
    </source>
</evidence>
<evidence type="ECO:0000313" key="7">
    <source>
        <dbReference type="EMBL" id="KAJ5197738.1"/>
    </source>
</evidence>
<dbReference type="AlphaFoldDB" id="A0A9W9MDA4"/>
<protein>
    <submittedName>
        <fullName evidence="7">Amino acid/polyamine transporter I</fullName>
    </submittedName>
</protein>
<feature type="transmembrane region" description="Helical" evidence="6">
    <location>
        <begin position="395"/>
        <end position="413"/>
    </location>
</feature>
<dbReference type="PANTHER" id="PTHR45649">
    <property type="entry name" value="AMINO-ACID PERMEASE BAT1"/>
    <property type="match status" value="1"/>
</dbReference>
<dbReference type="Gene3D" id="1.20.1740.10">
    <property type="entry name" value="Amino acid/polyamine transporter I"/>
    <property type="match status" value="1"/>
</dbReference>
<feature type="transmembrane region" description="Helical" evidence="6">
    <location>
        <begin position="166"/>
        <end position="187"/>
    </location>
</feature>
<dbReference type="EMBL" id="JAPQKR010000014">
    <property type="protein sequence ID" value="KAJ5197738.1"/>
    <property type="molecule type" value="Genomic_DNA"/>
</dbReference>
<comment type="subcellular location">
    <subcellularLocation>
        <location evidence="1">Membrane</location>
        <topology evidence="1">Multi-pass membrane protein</topology>
    </subcellularLocation>
</comment>
<dbReference type="PIRSF" id="PIRSF006060">
    <property type="entry name" value="AA_transporter"/>
    <property type="match status" value="1"/>
</dbReference>
<feature type="transmembrane region" description="Helical" evidence="6">
    <location>
        <begin position="496"/>
        <end position="517"/>
    </location>
</feature>
<proteinExistence type="predicted"/>
<gene>
    <name evidence="7" type="ORF">N7498_006855</name>
</gene>
<accession>A0A9W9MDA4</accession>
<organism evidence="7 8">
    <name type="scientific">Penicillium cinerascens</name>
    <dbReference type="NCBI Taxonomy" id="70096"/>
    <lineage>
        <taxon>Eukaryota</taxon>
        <taxon>Fungi</taxon>
        <taxon>Dikarya</taxon>
        <taxon>Ascomycota</taxon>
        <taxon>Pezizomycotina</taxon>
        <taxon>Eurotiomycetes</taxon>
        <taxon>Eurotiomycetidae</taxon>
        <taxon>Eurotiales</taxon>
        <taxon>Aspergillaceae</taxon>
        <taxon>Penicillium</taxon>
    </lineage>
</organism>
<keyword evidence="5 6" id="KW-0472">Membrane</keyword>
<feature type="transmembrane region" description="Helical" evidence="6">
    <location>
        <begin position="207"/>
        <end position="229"/>
    </location>
</feature>
<evidence type="ECO:0000256" key="3">
    <source>
        <dbReference type="ARBA" id="ARBA00022692"/>
    </source>
</evidence>
<dbReference type="GO" id="GO:0022857">
    <property type="term" value="F:transmembrane transporter activity"/>
    <property type="evidence" value="ECO:0007669"/>
    <property type="project" value="InterPro"/>
</dbReference>
<evidence type="ECO:0000256" key="6">
    <source>
        <dbReference type="SAM" id="Phobius"/>
    </source>
</evidence>
<keyword evidence="3 6" id="KW-0812">Transmembrane</keyword>
<feature type="transmembrane region" description="Helical" evidence="6">
    <location>
        <begin position="118"/>
        <end position="146"/>
    </location>
</feature>
<feature type="transmembrane region" description="Helical" evidence="6">
    <location>
        <begin position="330"/>
        <end position="355"/>
    </location>
</feature>
<feature type="transmembrane region" description="Helical" evidence="6">
    <location>
        <begin position="288"/>
        <end position="310"/>
    </location>
</feature>
<feature type="transmembrane region" description="Helical" evidence="6">
    <location>
        <begin position="76"/>
        <end position="97"/>
    </location>
</feature>
<keyword evidence="4 6" id="KW-1133">Transmembrane helix</keyword>
<dbReference type="GeneID" id="83181218"/>
<dbReference type="GO" id="GO:0016020">
    <property type="term" value="C:membrane"/>
    <property type="evidence" value="ECO:0007669"/>
    <property type="project" value="UniProtKB-SubCell"/>
</dbReference>
<dbReference type="OrthoDB" id="3257095at2759"/>
<dbReference type="Proteomes" id="UP001150904">
    <property type="component" value="Unassembled WGS sequence"/>
</dbReference>
<dbReference type="RefSeq" id="XP_058306166.1">
    <property type="nucleotide sequence ID" value="XM_058453917.1"/>
</dbReference>
<name>A0A9W9MDA4_9EURO</name>
<keyword evidence="2" id="KW-0813">Transport</keyword>
<reference evidence="7" key="1">
    <citation type="submission" date="2022-12" db="EMBL/GenBank/DDBJ databases">
        <authorList>
            <person name="Petersen C."/>
        </authorList>
    </citation>
    <scope>NUCLEOTIDE SEQUENCE</scope>
    <source>
        <strain evidence="7">IBT 15544</strain>
    </source>
</reference>
<sequence length="535" mass="57912">MNTFLEPDIKAAAPEKPVSDEEQLAALGHVQELRREFSLWSIVCLQISLMATWEALSSVVSTALTNGGAPCLFYNYIIALVGTIFVVLSLGEIASMYPTAGGQYHWVYCLTPESYQATAAWFTGWISIGGQIVFTASAAFAAGLQLQALITLNHLDTYVPMRWQGMLFYWLVLAYSTAVNIFGSKILPHTNTAAGKPVICSNMRVRWLSETGILHVVAFIAVVCVLGAMSSKHSAAYVFTEFSNTSGWDNDGVSWLVGLLSTVYPFLGYDAACHLSEELPKPSRNVPLAMVGSVAINGITGLVYAIVLLFALGDLGSLLESKIGFPFMQLFLNVTGSQAVASILALCITLIAMAANAAGTTSTSRTAWAFARDRGLPSSTFFSVVNPTLRVPVRMVLVVTFLQMLLGLIYLGSTTAFNAVLSMAILGMYASYFSPILFMFIYGRRSSASTMREMGTGVFNLGSRWGTAVNALAMFWLVLAMVFSTFPTVEPVTADNMNYCVVVTMGWVVIGAVYYYLFGGKRRFTGPVVQLAEGI</sequence>
<evidence type="ECO:0000256" key="4">
    <source>
        <dbReference type="ARBA" id="ARBA00022989"/>
    </source>
</evidence>
<dbReference type="PANTHER" id="PTHR45649:SF14">
    <property type="entry name" value="GABA PERMEASE"/>
    <property type="match status" value="1"/>
</dbReference>
<evidence type="ECO:0000256" key="5">
    <source>
        <dbReference type="ARBA" id="ARBA00023136"/>
    </source>
</evidence>
<feature type="transmembrane region" description="Helical" evidence="6">
    <location>
        <begin position="419"/>
        <end position="442"/>
    </location>
</feature>
<keyword evidence="8" id="KW-1185">Reference proteome</keyword>
<evidence type="ECO:0000313" key="8">
    <source>
        <dbReference type="Proteomes" id="UP001150904"/>
    </source>
</evidence>